<reference evidence="8 9" key="1">
    <citation type="submission" date="2016-11" db="EMBL/GenBank/DDBJ databases">
        <authorList>
            <person name="Jaros S."/>
            <person name="Januszkiewicz K."/>
            <person name="Wedrychowicz H."/>
        </authorList>
    </citation>
    <scope>NUCLEOTIDE SEQUENCE [LARGE SCALE GENOMIC DNA]</scope>
    <source>
        <strain evidence="8 9">DSM 19436</strain>
    </source>
</reference>
<gene>
    <name evidence="8" type="ORF">SAMN02745157_3235</name>
</gene>
<keyword evidence="1" id="KW-0547">Nucleotide-binding</keyword>
<dbReference type="Gene3D" id="3.30.1220.10">
    <property type="entry name" value="CobW-like, C-terminal domain"/>
    <property type="match status" value="1"/>
</dbReference>
<evidence type="ECO:0000256" key="3">
    <source>
        <dbReference type="ARBA" id="ARBA00023186"/>
    </source>
</evidence>
<evidence type="ECO:0000256" key="4">
    <source>
        <dbReference type="ARBA" id="ARBA00034320"/>
    </source>
</evidence>
<dbReference type="PANTHER" id="PTHR13748">
    <property type="entry name" value="COBW-RELATED"/>
    <property type="match status" value="1"/>
</dbReference>
<evidence type="ECO:0000256" key="2">
    <source>
        <dbReference type="ARBA" id="ARBA00022801"/>
    </source>
</evidence>
<name>A0A1M5G0U2_9HYPH</name>
<dbReference type="Pfam" id="PF02492">
    <property type="entry name" value="cobW"/>
    <property type="match status" value="1"/>
</dbReference>
<dbReference type="Proteomes" id="UP000184485">
    <property type="component" value="Unassembled WGS sequence"/>
</dbReference>
<dbReference type="InterPro" id="IPR051316">
    <property type="entry name" value="Zinc-reg_GTPase_activator"/>
</dbReference>
<keyword evidence="2" id="KW-0378">Hydrolase</keyword>
<evidence type="ECO:0000256" key="5">
    <source>
        <dbReference type="ARBA" id="ARBA00045658"/>
    </source>
</evidence>
<dbReference type="InterPro" id="IPR011629">
    <property type="entry name" value="CobW-like_C"/>
</dbReference>
<comment type="similarity">
    <text evidence="4">Belongs to the SIMIBI class G3E GTPase family. ZNG1 subfamily.</text>
</comment>
<dbReference type="SUPFAM" id="SSF90002">
    <property type="entry name" value="Hypothetical protein YjiA, C-terminal domain"/>
    <property type="match status" value="1"/>
</dbReference>
<dbReference type="InterPro" id="IPR003495">
    <property type="entry name" value="CobW/HypB/UreG_nucleotide-bd"/>
</dbReference>
<dbReference type="STRING" id="1122133.SAMN02745157_3235"/>
<feature type="domain" description="CobW C-terminal" evidence="7">
    <location>
        <begin position="225"/>
        <end position="320"/>
    </location>
</feature>
<proteinExistence type="inferred from homology"/>
<sequence length="330" mass="34742">MNEPIDVDILTGFLGSGKTSLIRRLVDGGALTETAILVNEMADLPVDRELINLSGAAASVVGDRCLCCVTDGNLRAAIVALIESKANGTVPPFRRILIETSGIADPTSLIATLSTDPILKARVRLGRVVTLVDLCHGSVTLDESAEAMSQLIAADIILLTKADLAEAGTAEQLADRIGAVNPIARTFAAGGLDPFDRSLLADQALPARAIRSFMAAPTTPGHNRIVASVLTAEAPVAWARLAAWLSLLLHRHGDAILRIKGSVGIEMDDGPVAVVVQSVRHVVHKPEHMPANGGAPQTALAVIARGLDHERLAASFRRHVTEEKVSKNAH</sequence>
<dbReference type="GO" id="GO:0016787">
    <property type="term" value="F:hydrolase activity"/>
    <property type="evidence" value="ECO:0007669"/>
    <property type="project" value="UniProtKB-KW"/>
</dbReference>
<dbReference type="EMBL" id="FQUP01000003">
    <property type="protein sequence ID" value="SHF97081.1"/>
    <property type="molecule type" value="Genomic_DNA"/>
</dbReference>
<evidence type="ECO:0000259" key="7">
    <source>
        <dbReference type="SMART" id="SM00833"/>
    </source>
</evidence>
<dbReference type="GO" id="GO:0005737">
    <property type="term" value="C:cytoplasm"/>
    <property type="evidence" value="ECO:0007669"/>
    <property type="project" value="TreeGrafter"/>
</dbReference>
<dbReference type="PANTHER" id="PTHR13748:SF62">
    <property type="entry name" value="COBW DOMAIN-CONTAINING PROTEIN"/>
    <property type="match status" value="1"/>
</dbReference>
<dbReference type="InterPro" id="IPR027417">
    <property type="entry name" value="P-loop_NTPase"/>
</dbReference>
<keyword evidence="3" id="KW-0143">Chaperone</keyword>
<dbReference type="SUPFAM" id="SSF52540">
    <property type="entry name" value="P-loop containing nucleoside triphosphate hydrolases"/>
    <property type="match status" value="1"/>
</dbReference>
<dbReference type="OrthoDB" id="9808822at2"/>
<dbReference type="RefSeq" id="WP_073054675.1">
    <property type="nucleotide sequence ID" value="NZ_FQUP01000003.1"/>
</dbReference>
<evidence type="ECO:0000256" key="6">
    <source>
        <dbReference type="ARBA" id="ARBA00049117"/>
    </source>
</evidence>
<organism evidence="8 9">
    <name type="scientific">Kaistia soli DSM 19436</name>
    <dbReference type="NCBI Taxonomy" id="1122133"/>
    <lineage>
        <taxon>Bacteria</taxon>
        <taxon>Pseudomonadati</taxon>
        <taxon>Pseudomonadota</taxon>
        <taxon>Alphaproteobacteria</taxon>
        <taxon>Hyphomicrobiales</taxon>
        <taxon>Kaistiaceae</taxon>
        <taxon>Kaistia</taxon>
    </lineage>
</organism>
<dbReference type="Pfam" id="PF07683">
    <property type="entry name" value="CobW_C"/>
    <property type="match status" value="1"/>
</dbReference>
<dbReference type="SMART" id="SM00833">
    <property type="entry name" value="CobW_C"/>
    <property type="match status" value="1"/>
</dbReference>
<protein>
    <submittedName>
        <fullName evidence="8">GTPase, G3E family</fullName>
    </submittedName>
</protein>
<dbReference type="InterPro" id="IPR036627">
    <property type="entry name" value="CobW-likC_sf"/>
</dbReference>
<dbReference type="GO" id="GO:0000166">
    <property type="term" value="F:nucleotide binding"/>
    <property type="evidence" value="ECO:0007669"/>
    <property type="project" value="UniProtKB-KW"/>
</dbReference>
<evidence type="ECO:0000313" key="9">
    <source>
        <dbReference type="Proteomes" id="UP000184485"/>
    </source>
</evidence>
<accession>A0A1M5G0U2</accession>
<dbReference type="CDD" id="cd03112">
    <property type="entry name" value="CobW-like"/>
    <property type="match status" value="1"/>
</dbReference>
<comment type="function">
    <text evidence="5">Zinc chaperone that directly transfers zinc cofactor to target proteins, thereby activating them. Zinc is transferred from the CXCC motif in the GTPase domain to the zinc binding site in target proteins in a process requiring GTP hydrolysis.</text>
</comment>
<evidence type="ECO:0000256" key="1">
    <source>
        <dbReference type="ARBA" id="ARBA00022741"/>
    </source>
</evidence>
<keyword evidence="9" id="KW-1185">Reference proteome</keyword>
<evidence type="ECO:0000313" key="8">
    <source>
        <dbReference type="EMBL" id="SHF97081.1"/>
    </source>
</evidence>
<comment type="catalytic activity">
    <reaction evidence="6">
        <text>GTP + H2O = GDP + phosphate + H(+)</text>
        <dbReference type="Rhea" id="RHEA:19669"/>
        <dbReference type="ChEBI" id="CHEBI:15377"/>
        <dbReference type="ChEBI" id="CHEBI:15378"/>
        <dbReference type="ChEBI" id="CHEBI:37565"/>
        <dbReference type="ChEBI" id="CHEBI:43474"/>
        <dbReference type="ChEBI" id="CHEBI:58189"/>
    </reaction>
    <physiologicalReaction direction="left-to-right" evidence="6">
        <dbReference type="Rhea" id="RHEA:19670"/>
    </physiologicalReaction>
</comment>
<dbReference type="Gene3D" id="3.40.50.300">
    <property type="entry name" value="P-loop containing nucleotide triphosphate hydrolases"/>
    <property type="match status" value="1"/>
</dbReference>
<dbReference type="AlphaFoldDB" id="A0A1M5G0U2"/>